<gene>
    <name evidence="2" type="ORF">IAC79_06855</name>
</gene>
<proteinExistence type="predicted"/>
<feature type="transmembrane region" description="Helical" evidence="1">
    <location>
        <begin position="87"/>
        <end position="114"/>
    </location>
</feature>
<evidence type="ECO:0000313" key="3">
    <source>
        <dbReference type="Proteomes" id="UP000886845"/>
    </source>
</evidence>
<sequence>MLDAFLADLRGGWRFFCANPVAEAIFAALFFLAGLTGILLGPAAVMWLWHLNPSRAGANPLAGTPFAPVFDQAFLAQRLQGPRLAAAFWLGLTLWAVTFFFAAVSLFGLIPLGLLLAQPVWLALVLADRFGLPFAVACRVTLRFVRNAPARALAA</sequence>
<feature type="transmembrane region" description="Helical" evidence="1">
    <location>
        <begin position="120"/>
        <end position="142"/>
    </location>
</feature>
<name>A0A9D1NN84_9BACT</name>
<dbReference type="Proteomes" id="UP000886845">
    <property type="component" value="Unassembled WGS sequence"/>
</dbReference>
<accession>A0A9D1NN84</accession>
<dbReference type="EMBL" id="DVOR01000222">
    <property type="protein sequence ID" value="HIV09814.1"/>
    <property type="molecule type" value="Genomic_DNA"/>
</dbReference>
<evidence type="ECO:0000313" key="2">
    <source>
        <dbReference type="EMBL" id="HIV09814.1"/>
    </source>
</evidence>
<keyword evidence="1" id="KW-0472">Membrane</keyword>
<evidence type="ECO:0000256" key="1">
    <source>
        <dbReference type="SAM" id="Phobius"/>
    </source>
</evidence>
<protein>
    <submittedName>
        <fullName evidence="2">Uncharacterized protein</fullName>
    </submittedName>
</protein>
<organism evidence="2 3">
    <name type="scientific">Candidatus Spyradenecus faecavium</name>
    <dbReference type="NCBI Taxonomy" id="2840947"/>
    <lineage>
        <taxon>Bacteria</taxon>
        <taxon>Pseudomonadati</taxon>
        <taxon>Lentisphaerota</taxon>
        <taxon>Lentisphaeria</taxon>
        <taxon>Lentisphaerales</taxon>
        <taxon>Lentisphaeraceae</taxon>
        <taxon>Lentisphaeraceae incertae sedis</taxon>
        <taxon>Candidatus Spyradenecus</taxon>
    </lineage>
</organism>
<reference evidence="2" key="2">
    <citation type="journal article" date="2021" name="PeerJ">
        <title>Extensive microbial diversity within the chicken gut microbiome revealed by metagenomics and culture.</title>
        <authorList>
            <person name="Gilroy R."/>
            <person name="Ravi A."/>
            <person name="Getino M."/>
            <person name="Pursley I."/>
            <person name="Horton D.L."/>
            <person name="Alikhan N.F."/>
            <person name="Baker D."/>
            <person name="Gharbi K."/>
            <person name="Hall N."/>
            <person name="Watson M."/>
            <person name="Adriaenssens E.M."/>
            <person name="Foster-Nyarko E."/>
            <person name="Jarju S."/>
            <person name="Secka A."/>
            <person name="Antonio M."/>
            <person name="Oren A."/>
            <person name="Chaudhuri R.R."/>
            <person name="La Ragione R."/>
            <person name="Hildebrand F."/>
            <person name="Pallen M.J."/>
        </authorList>
    </citation>
    <scope>NUCLEOTIDE SEQUENCE</scope>
    <source>
        <strain evidence="2">35461</strain>
    </source>
</reference>
<reference evidence="2" key="1">
    <citation type="submission" date="2020-10" db="EMBL/GenBank/DDBJ databases">
        <authorList>
            <person name="Gilroy R."/>
        </authorList>
    </citation>
    <scope>NUCLEOTIDE SEQUENCE</scope>
    <source>
        <strain evidence="2">35461</strain>
    </source>
</reference>
<feature type="transmembrane region" description="Helical" evidence="1">
    <location>
        <begin position="24"/>
        <end position="49"/>
    </location>
</feature>
<keyword evidence="1" id="KW-1133">Transmembrane helix</keyword>
<keyword evidence="1" id="KW-0812">Transmembrane</keyword>
<feature type="non-terminal residue" evidence="2">
    <location>
        <position position="155"/>
    </location>
</feature>
<dbReference type="AlphaFoldDB" id="A0A9D1NN84"/>
<comment type="caution">
    <text evidence="2">The sequence shown here is derived from an EMBL/GenBank/DDBJ whole genome shotgun (WGS) entry which is preliminary data.</text>
</comment>